<name>A0ABQ4EXP1_9ACTN</name>
<feature type="region of interest" description="Disordered" evidence="1">
    <location>
        <begin position="36"/>
        <end position="69"/>
    </location>
</feature>
<keyword evidence="3" id="KW-1185">Reference proteome</keyword>
<evidence type="ECO:0000313" key="3">
    <source>
        <dbReference type="Proteomes" id="UP000621500"/>
    </source>
</evidence>
<protein>
    <submittedName>
        <fullName evidence="2">Uncharacterized protein</fullName>
    </submittedName>
</protein>
<gene>
    <name evidence="2" type="ORF">Pma05_59520</name>
</gene>
<dbReference type="Proteomes" id="UP000621500">
    <property type="component" value="Unassembled WGS sequence"/>
</dbReference>
<evidence type="ECO:0000313" key="2">
    <source>
        <dbReference type="EMBL" id="GIG99379.1"/>
    </source>
</evidence>
<proteinExistence type="predicted"/>
<comment type="caution">
    <text evidence="2">The sequence shown here is derived from an EMBL/GenBank/DDBJ whole genome shotgun (WGS) entry which is preliminary data.</text>
</comment>
<reference evidence="2 3" key="1">
    <citation type="submission" date="2021-01" db="EMBL/GenBank/DDBJ databases">
        <title>Whole genome shotgun sequence of Plantactinospora mayteni NBRC 109088.</title>
        <authorList>
            <person name="Komaki H."/>
            <person name="Tamura T."/>
        </authorList>
    </citation>
    <scope>NUCLEOTIDE SEQUENCE [LARGE SCALE GENOMIC DNA]</scope>
    <source>
        <strain evidence="2 3">NBRC 109088</strain>
    </source>
</reference>
<evidence type="ECO:0000256" key="1">
    <source>
        <dbReference type="SAM" id="MobiDB-lite"/>
    </source>
</evidence>
<sequence length="69" mass="6974">MQWASAAGYPVAEAPVGTSTRQFGFAGAGAGWKLQPSITVSGDTPGRSAGPIRGDQGVSFTPTLGDYSK</sequence>
<dbReference type="EMBL" id="BONX01000044">
    <property type="protein sequence ID" value="GIG99379.1"/>
    <property type="molecule type" value="Genomic_DNA"/>
</dbReference>
<accession>A0ABQ4EXP1</accession>
<organism evidence="2 3">
    <name type="scientific">Plantactinospora mayteni</name>
    <dbReference type="NCBI Taxonomy" id="566021"/>
    <lineage>
        <taxon>Bacteria</taxon>
        <taxon>Bacillati</taxon>
        <taxon>Actinomycetota</taxon>
        <taxon>Actinomycetes</taxon>
        <taxon>Micromonosporales</taxon>
        <taxon>Micromonosporaceae</taxon>
        <taxon>Plantactinospora</taxon>
    </lineage>
</organism>